<evidence type="ECO:0000313" key="2">
    <source>
        <dbReference type="Proteomes" id="UP000887226"/>
    </source>
</evidence>
<dbReference type="EMBL" id="MU254231">
    <property type="protein sequence ID" value="KAG9241320.1"/>
    <property type="molecule type" value="Genomic_DNA"/>
</dbReference>
<accession>A0A9P8CC74</accession>
<keyword evidence="2" id="KW-1185">Reference proteome</keyword>
<proteinExistence type="predicted"/>
<protein>
    <submittedName>
        <fullName evidence="1">Uncharacterized protein</fullName>
    </submittedName>
</protein>
<organism evidence="1 2">
    <name type="scientific">Calycina marina</name>
    <dbReference type="NCBI Taxonomy" id="1763456"/>
    <lineage>
        <taxon>Eukaryota</taxon>
        <taxon>Fungi</taxon>
        <taxon>Dikarya</taxon>
        <taxon>Ascomycota</taxon>
        <taxon>Pezizomycotina</taxon>
        <taxon>Leotiomycetes</taxon>
        <taxon>Helotiales</taxon>
        <taxon>Pezizellaceae</taxon>
        <taxon>Calycina</taxon>
    </lineage>
</organism>
<evidence type="ECO:0000313" key="1">
    <source>
        <dbReference type="EMBL" id="KAG9241320.1"/>
    </source>
</evidence>
<reference evidence="1" key="1">
    <citation type="journal article" date="2021" name="IMA Fungus">
        <title>Genomic characterization of three marine fungi, including Emericellopsis atlantica sp. nov. with signatures of a generalist lifestyle and marine biomass degradation.</title>
        <authorList>
            <person name="Hagestad O.C."/>
            <person name="Hou L."/>
            <person name="Andersen J.H."/>
            <person name="Hansen E.H."/>
            <person name="Altermark B."/>
            <person name="Li C."/>
            <person name="Kuhnert E."/>
            <person name="Cox R.J."/>
            <person name="Crous P.W."/>
            <person name="Spatafora J.W."/>
            <person name="Lail K."/>
            <person name="Amirebrahimi M."/>
            <person name="Lipzen A."/>
            <person name="Pangilinan J."/>
            <person name="Andreopoulos W."/>
            <person name="Hayes R.D."/>
            <person name="Ng V."/>
            <person name="Grigoriev I.V."/>
            <person name="Jackson S.A."/>
            <person name="Sutton T.D.S."/>
            <person name="Dobson A.D.W."/>
            <person name="Rama T."/>
        </authorList>
    </citation>
    <scope>NUCLEOTIDE SEQUENCE</scope>
    <source>
        <strain evidence="1">TRa3180A</strain>
    </source>
</reference>
<comment type="caution">
    <text evidence="1">The sequence shown here is derived from an EMBL/GenBank/DDBJ whole genome shotgun (WGS) entry which is preliminary data.</text>
</comment>
<name>A0A9P8CC74_9HELO</name>
<dbReference type="Proteomes" id="UP000887226">
    <property type="component" value="Unassembled WGS sequence"/>
</dbReference>
<dbReference type="AlphaFoldDB" id="A0A9P8CC74"/>
<sequence length="182" mass="20285">MSSSCLTGAAWTPAGTISSGQRRHMYTIGDFMDVHMDSPCVKLYDTDRMGLPAYAMELCLLLSRSTPKCPVRDTYKHCLQKPDLSASLSKRKSALSSIRSKQHTAWYFLSINTMIQYSNGQLFIPIASTLFHPTGVLHKATFIQCVYVLPAANPHASIHSVGTSESMPYLLLANRDDRRKLQ</sequence>
<gene>
    <name evidence="1" type="ORF">BJ878DRAFT_521329</name>
</gene>